<evidence type="ECO:0000313" key="1">
    <source>
        <dbReference type="EMBL" id="BDD01149.1"/>
    </source>
</evidence>
<evidence type="ECO:0000313" key="2">
    <source>
        <dbReference type="Proteomes" id="UP001354989"/>
    </source>
</evidence>
<reference evidence="1 2" key="1">
    <citation type="submission" date="2021-12" db="EMBL/GenBank/DDBJ databases">
        <title>Genome sequencing of bacteria with rrn-lacking chromosome and rrn-plasmid.</title>
        <authorList>
            <person name="Anda M."/>
            <person name="Iwasaki W."/>
        </authorList>
    </citation>
    <scope>NUCLEOTIDE SEQUENCE [LARGE SCALE GENOMIC DNA]</scope>
    <source>
        <strain evidence="1 2">NBRC 101262</strain>
        <plasmid evidence="1 2">pPP1</plasmid>
    </source>
</reference>
<dbReference type="Proteomes" id="UP001354989">
    <property type="component" value="Plasmid pPP1"/>
</dbReference>
<dbReference type="EMBL" id="AP025293">
    <property type="protein sequence ID" value="BDD01149.1"/>
    <property type="molecule type" value="Genomic_DNA"/>
</dbReference>
<protein>
    <recommendedName>
        <fullName evidence="3">Lacal_2735 family protein</fullName>
    </recommendedName>
</protein>
<dbReference type="RefSeq" id="WP_332921454.1">
    <property type="nucleotide sequence ID" value="NZ_AP025293.1"/>
</dbReference>
<organism evidence="1 2">
    <name type="scientific">Persicobacter psychrovividus</name>
    <dbReference type="NCBI Taxonomy" id="387638"/>
    <lineage>
        <taxon>Bacteria</taxon>
        <taxon>Pseudomonadati</taxon>
        <taxon>Bacteroidota</taxon>
        <taxon>Cytophagia</taxon>
        <taxon>Cytophagales</taxon>
        <taxon>Persicobacteraceae</taxon>
        <taxon>Persicobacter</taxon>
    </lineage>
</organism>
<gene>
    <name evidence="1" type="ORF">PEPS_34290</name>
</gene>
<dbReference type="Pfam" id="PF20027">
    <property type="entry name" value="DUF6435"/>
    <property type="match status" value="1"/>
</dbReference>
<proteinExistence type="predicted"/>
<dbReference type="InterPro" id="IPR045493">
    <property type="entry name" value="DUF6435"/>
</dbReference>
<sequence>MFGLFKKKSKKEILQKKYEQLMEAYFHLSKTNRRASDEKYMAAQSILKQIEALG</sequence>
<keyword evidence="2" id="KW-1185">Reference proteome</keyword>
<geneLocation type="plasmid" evidence="1 2">
    <name>pPP1</name>
</geneLocation>
<evidence type="ECO:0008006" key="3">
    <source>
        <dbReference type="Google" id="ProtNLM"/>
    </source>
</evidence>
<keyword evidence="1" id="KW-0614">Plasmid</keyword>
<dbReference type="NCBIfam" id="NF033487">
    <property type="entry name" value="Lacal_2735_fam"/>
    <property type="match status" value="1"/>
</dbReference>
<accession>A0ABN6LE73</accession>
<name>A0ABN6LE73_9BACT</name>